<gene>
    <name evidence="1" type="ORF">Tco_1040958</name>
</gene>
<proteinExistence type="predicted"/>
<name>A0ABQ5GET9_9ASTR</name>
<dbReference type="Proteomes" id="UP001151760">
    <property type="component" value="Unassembled WGS sequence"/>
</dbReference>
<sequence>MKDSFVEDIHVAGTLVEEDILVDNLAKEDILVTGSLMEEDILAGILVVDTLWVFMRRVPCWWITLEEDFRLVEYILLVKEGLLSEDILLKTDAGPSVEERGILFLEAQDHVKKGPLFKRA</sequence>
<reference evidence="1" key="2">
    <citation type="submission" date="2022-01" db="EMBL/GenBank/DDBJ databases">
        <authorList>
            <person name="Yamashiro T."/>
            <person name="Shiraishi A."/>
            <person name="Satake H."/>
            <person name="Nakayama K."/>
        </authorList>
    </citation>
    <scope>NUCLEOTIDE SEQUENCE</scope>
</reference>
<keyword evidence="2" id="KW-1185">Reference proteome</keyword>
<accession>A0ABQ5GET9</accession>
<dbReference type="EMBL" id="BQNB010018423">
    <property type="protein sequence ID" value="GJT74233.1"/>
    <property type="molecule type" value="Genomic_DNA"/>
</dbReference>
<evidence type="ECO:0000313" key="2">
    <source>
        <dbReference type="Proteomes" id="UP001151760"/>
    </source>
</evidence>
<comment type="caution">
    <text evidence="1">The sequence shown here is derived from an EMBL/GenBank/DDBJ whole genome shotgun (WGS) entry which is preliminary data.</text>
</comment>
<reference evidence="1" key="1">
    <citation type="journal article" date="2022" name="Int. J. Mol. Sci.">
        <title>Draft Genome of Tanacetum Coccineum: Genomic Comparison of Closely Related Tanacetum-Family Plants.</title>
        <authorList>
            <person name="Yamashiro T."/>
            <person name="Shiraishi A."/>
            <person name="Nakayama K."/>
            <person name="Satake H."/>
        </authorList>
    </citation>
    <scope>NUCLEOTIDE SEQUENCE</scope>
</reference>
<evidence type="ECO:0000313" key="1">
    <source>
        <dbReference type="EMBL" id="GJT74233.1"/>
    </source>
</evidence>
<protein>
    <submittedName>
        <fullName evidence="1">Uncharacterized protein</fullName>
    </submittedName>
</protein>
<organism evidence="1 2">
    <name type="scientific">Tanacetum coccineum</name>
    <dbReference type="NCBI Taxonomy" id="301880"/>
    <lineage>
        <taxon>Eukaryota</taxon>
        <taxon>Viridiplantae</taxon>
        <taxon>Streptophyta</taxon>
        <taxon>Embryophyta</taxon>
        <taxon>Tracheophyta</taxon>
        <taxon>Spermatophyta</taxon>
        <taxon>Magnoliopsida</taxon>
        <taxon>eudicotyledons</taxon>
        <taxon>Gunneridae</taxon>
        <taxon>Pentapetalae</taxon>
        <taxon>asterids</taxon>
        <taxon>campanulids</taxon>
        <taxon>Asterales</taxon>
        <taxon>Asteraceae</taxon>
        <taxon>Asteroideae</taxon>
        <taxon>Anthemideae</taxon>
        <taxon>Anthemidinae</taxon>
        <taxon>Tanacetum</taxon>
    </lineage>
</organism>